<name>A0ABW2BUQ2_9PSEU</name>
<evidence type="ECO:0000259" key="1">
    <source>
        <dbReference type="Pfam" id="PF14230"/>
    </source>
</evidence>
<gene>
    <name evidence="2" type="ORF">ACFQGD_00270</name>
</gene>
<proteinExistence type="predicted"/>
<organism evidence="2 3">
    <name type="scientific">Haloechinothrix salitolerans</name>
    <dbReference type="NCBI Taxonomy" id="926830"/>
    <lineage>
        <taxon>Bacteria</taxon>
        <taxon>Bacillati</taxon>
        <taxon>Actinomycetota</taxon>
        <taxon>Actinomycetes</taxon>
        <taxon>Pseudonocardiales</taxon>
        <taxon>Pseudonocardiaceae</taxon>
        <taxon>Haloechinothrix</taxon>
    </lineage>
</organism>
<protein>
    <submittedName>
        <fullName evidence="2">DUF4333 domain-containing protein</fullName>
    </submittedName>
</protein>
<reference evidence="3" key="1">
    <citation type="journal article" date="2019" name="Int. J. Syst. Evol. Microbiol.">
        <title>The Global Catalogue of Microorganisms (GCM) 10K type strain sequencing project: providing services to taxonomists for standard genome sequencing and annotation.</title>
        <authorList>
            <consortium name="The Broad Institute Genomics Platform"/>
            <consortium name="The Broad Institute Genome Sequencing Center for Infectious Disease"/>
            <person name="Wu L."/>
            <person name="Ma J."/>
        </authorList>
    </citation>
    <scope>NUCLEOTIDE SEQUENCE [LARGE SCALE GENOMIC DNA]</scope>
    <source>
        <strain evidence="3">KCTC 32255</strain>
    </source>
</reference>
<comment type="caution">
    <text evidence="2">The sequence shown here is derived from an EMBL/GenBank/DDBJ whole genome shotgun (WGS) entry which is preliminary data.</text>
</comment>
<feature type="domain" description="DUF4333" evidence="1">
    <location>
        <begin position="20"/>
        <end position="98"/>
    </location>
</feature>
<dbReference type="InterPro" id="IPR025637">
    <property type="entry name" value="DUF4333"/>
</dbReference>
<evidence type="ECO:0000313" key="2">
    <source>
        <dbReference type="EMBL" id="MFC6865574.1"/>
    </source>
</evidence>
<dbReference type="RefSeq" id="WP_345391925.1">
    <property type="nucleotide sequence ID" value="NZ_BAABLA010000007.1"/>
</dbReference>
<evidence type="ECO:0000313" key="3">
    <source>
        <dbReference type="Proteomes" id="UP001596337"/>
    </source>
</evidence>
<keyword evidence="3" id="KW-1185">Reference proteome</keyword>
<dbReference type="Pfam" id="PF14230">
    <property type="entry name" value="DUF4333"/>
    <property type="match status" value="1"/>
</dbReference>
<accession>A0ABW2BUQ2</accession>
<sequence length="113" mass="12093">MHTTQTARRSAIAAMLIGLSVTGCTVDVDAGVETTPSVPREQVEHIVKERLAETVGRSPDTVSCDDGLDAVIDASVRCTLTADGETHGLTARVTTIEGDTVRFHIRVDDKAFR</sequence>
<dbReference type="EMBL" id="JBHSXX010000001">
    <property type="protein sequence ID" value="MFC6865574.1"/>
    <property type="molecule type" value="Genomic_DNA"/>
</dbReference>
<dbReference type="Proteomes" id="UP001596337">
    <property type="component" value="Unassembled WGS sequence"/>
</dbReference>